<dbReference type="Proteomes" id="UP001158045">
    <property type="component" value="Unassembled WGS sequence"/>
</dbReference>
<comment type="caution">
    <text evidence="2">The sequence shown here is derived from an EMBL/GenBank/DDBJ whole genome shotgun (WGS) entry which is preliminary data.</text>
</comment>
<keyword evidence="1" id="KW-1133">Transmembrane helix</keyword>
<evidence type="ECO:0000313" key="3">
    <source>
        <dbReference type="Proteomes" id="UP001158045"/>
    </source>
</evidence>
<protein>
    <submittedName>
        <fullName evidence="2">YggT family protein</fullName>
    </submittedName>
</protein>
<sequence>MLELKVAIYYFLQFVTYLIFGRAMLSWFIKDPNNPIMRILIAVTEPILSPIRSFLFRMKIGGNMVDFSPLAALILVQILMAVVLAVL</sequence>
<proteinExistence type="predicted"/>
<dbReference type="InterPro" id="IPR003425">
    <property type="entry name" value="CCB3/YggT"/>
</dbReference>
<accession>A0ABT6N8E6</accession>
<keyword evidence="1" id="KW-0812">Transmembrane</keyword>
<organism evidence="2 3">
    <name type="scientific">Fusibacter bizertensis</name>
    <dbReference type="NCBI Taxonomy" id="1488331"/>
    <lineage>
        <taxon>Bacteria</taxon>
        <taxon>Bacillati</taxon>
        <taxon>Bacillota</taxon>
        <taxon>Clostridia</taxon>
        <taxon>Eubacteriales</taxon>
        <taxon>Eubacteriales Family XII. Incertae Sedis</taxon>
        <taxon>Fusibacter</taxon>
    </lineage>
</organism>
<dbReference type="EMBL" id="JARYZI010000001">
    <property type="protein sequence ID" value="MDH8676702.1"/>
    <property type="molecule type" value="Genomic_DNA"/>
</dbReference>
<reference evidence="2 3" key="1">
    <citation type="submission" date="2023-04" db="EMBL/GenBank/DDBJ databases">
        <title>Fusibacter bizertensis strain WBS, isolated from littoral bottom sediments of the Arctic seas - biochemical and genomic analysis.</title>
        <authorList>
            <person name="Brioukhanov A.L."/>
        </authorList>
    </citation>
    <scope>NUCLEOTIDE SEQUENCE [LARGE SCALE GENOMIC DNA]</scope>
    <source>
        <strain evidence="2 3">WBS</strain>
    </source>
</reference>
<gene>
    <name evidence="2" type="ORF">QE109_01015</name>
</gene>
<evidence type="ECO:0000313" key="2">
    <source>
        <dbReference type="EMBL" id="MDH8676702.1"/>
    </source>
</evidence>
<dbReference type="Pfam" id="PF02325">
    <property type="entry name" value="CCB3_YggT"/>
    <property type="match status" value="1"/>
</dbReference>
<keyword evidence="3" id="KW-1185">Reference proteome</keyword>
<feature type="transmembrane region" description="Helical" evidence="1">
    <location>
        <begin position="7"/>
        <end position="29"/>
    </location>
</feature>
<name>A0ABT6N8E6_9FIRM</name>
<keyword evidence="1" id="KW-0472">Membrane</keyword>
<dbReference type="RefSeq" id="WP_281092499.1">
    <property type="nucleotide sequence ID" value="NZ_JARYZI010000001.1"/>
</dbReference>
<evidence type="ECO:0000256" key="1">
    <source>
        <dbReference type="SAM" id="Phobius"/>
    </source>
</evidence>
<feature type="transmembrane region" description="Helical" evidence="1">
    <location>
        <begin position="67"/>
        <end position="86"/>
    </location>
</feature>